<dbReference type="EMBL" id="UINC01177322">
    <property type="protein sequence ID" value="SVD84895.1"/>
    <property type="molecule type" value="Genomic_DNA"/>
</dbReference>
<evidence type="ECO:0000256" key="1">
    <source>
        <dbReference type="SAM" id="MobiDB-lite"/>
    </source>
</evidence>
<evidence type="ECO:0000313" key="2">
    <source>
        <dbReference type="EMBL" id="SVD84895.1"/>
    </source>
</evidence>
<feature type="non-terminal residue" evidence="2">
    <location>
        <position position="242"/>
    </location>
</feature>
<organism evidence="2">
    <name type="scientific">marine metagenome</name>
    <dbReference type="NCBI Taxonomy" id="408172"/>
    <lineage>
        <taxon>unclassified sequences</taxon>
        <taxon>metagenomes</taxon>
        <taxon>ecological metagenomes</taxon>
    </lineage>
</organism>
<name>A0A382YPV9_9ZZZZ</name>
<feature type="region of interest" description="Disordered" evidence="1">
    <location>
        <begin position="1"/>
        <end position="51"/>
    </location>
</feature>
<protein>
    <submittedName>
        <fullName evidence="2">Uncharacterized protein</fullName>
    </submittedName>
</protein>
<gene>
    <name evidence="2" type="ORF">METZ01_LOCUS437749</name>
</gene>
<dbReference type="AlphaFoldDB" id="A0A382YPV9"/>
<sequence length="242" mass="27197">MTMRYGYDPSEVELEREQQTPVRKQAPTPQQSFTMRQGYDPGELEELRRTRRRQTGYSPWIGEQARADVDEFGAGMESAARFRESQRPAATAMPQVPAGGYQPYMGASRQEAQHPFFPGEPTNVPYQPPMFNQSPIWNTQPGQAGYADMGYSINPMNPMWNPPWQPPSPTNYYPNDPNLQGVNRVFTPQEMNPNTAAGLLQQYGNPFFQQIGAQPYSTTTPTGMGAQPGVSSFMMDAIRRAM</sequence>
<reference evidence="2" key="1">
    <citation type="submission" date="2018-05" db="EMBL/GenBank/DDBJ databases">
        <authorList>
            <person name="Lanie J.A."/>
            <person name="Ng W.-L."/>
            <person name="Kazmierczak K.M."/>
            <person name="Andrzejewski T.M."/>
            <person name="Davidsen T.M."/>
            <person name="Wayne K.J."/>
            <person name="Tettelin H."/>
            <person name="Glass J.I."/>
            <person name="Rusch D."/>
            <person name="Podicherti R."/>
            <person name="Tsui H.-C.T."/>
            <person name="Winkler M.E."/>
        </authorList>
    </citation>
    <scope>NUCLEOTIDE SEQUENCE</scope>
</reference>
<accession>A0A382YPV9</accession>
<proteinExistence type="predicted"/>
<feature type="compositionally biased region" description="Polar residues" evidence="1">
    <location>
        <begin position="19"/>
        <end position="35"/>
    </location>
</feature>